<reference evidence="5" key="1">
    <citation type="submission" date="2021-11" db="EMBL/GenBank/DDBJ databases">
        <title>Complete genome sequence of Atopobiaceae bacterium TOC12.</title>
        <authorList>
            <person name="Morinaga K."/>
            <person name="Kusada H."/>
            <person name="Tamaki H."/>
        </authorList>
    </citation>
    <scope>NUCLEOTIDE SEQUENCE</scope>
    <source>
        <strain evidence="5">TOC12</strain>
    </source>
</reference>
<evidence type="ECO:0000256" key="2">
    <source>
        <dbReference type="SAM" id="Coils"/>
    </source>
</evidence>
<dbReference type="Pfam" id="PF24568">
    <property type="entry name" value="CC_PcsB"/>
    <property type="match status" value="1"/>
</dbReference>
<evidence type="ECO:0000259" key="4">
    <source>
        <dbReference type="Pfam" id="PF24568"/>
    </source>
</evidence>
<feature type="coiled-coil region" evidence="2">
    <location>
        <begin position="184"/>
        <end position="275"/>
    </location>
</feature>
<evidence type="ECO:0000313" key="5">
    <source>
        <dbReference type="EMBL" id="BDC90669.1"/>
    </source>
</evidence>
<evidence type="ECO:0000313" key="6">
    <source>
        <dbReference type="Proteomes" id="UP001431186"/>
    </source>
</evidence>
<feature type="region of interest" description="Disordered" evidence="3">
    <location>
        <begin position="1"/>
        <end position="29"/>
    </location>
</feature>
<evidence type="ECO:0000256" key="3">
    <source>
        <dbReference type="SAM" id="MobiDB-lite"/>
    </source>
</evidence>
<dbReference type="PROSITE" id="PS51318">
    <property type="entry name" value="TAT"/>
    <property type="match status" value="1"/>
</dbReference>
<dbReference type="RefSeq" id="WP_265592108.1">
    <property type="nucleotide sequence ID" value="NZ_AP025285.1"/>
</dbReference>
<dbReference type="Gene3D" id="6.10.250.3150">
    <property type="match status" value="1"/>
</dbReference>
<accession>A0AAU9D2P0</accession>
<keyword evidence="6" id="KW-1185">Reference proteome</keyword>
<dbReference type="EMBL" id="AP025285">
    <property type="protein sequence ID" value="BDC90669.1"/>
    <property type="molecule type" value="Genomic_DNA"/>
</dbReference>
<feature type="domain" description="Peptidoglycan hydrolase PcsB coiled-coil" evidence="4">
    <location>
        <begin position="124"/>
        <end position="195"/>
    </location>
</feature>
<dbReference type="Proteomes" id="UP001431186">
    <property type="component" value="Chromosome"/>
</dbReference>
<sequence>MSHTLSDGSGRQPFYHRPAGDRSAIFSPMNQNSTLSRRGLLKATAGIGALGAASALTPSLAFARPSASQSTLDALASAQEQLDQVQGQLDQLGEEYEAIAEKLSATMDQIEEVNGQISETETTIAQKEEELAAKKEVLARRVNASYKAGDSNLLEVLLASSSFDELTSNIYYMNKVTQNDVSLIDSVTQAKEALARTKAELESRKSQLEELKAQQGDDLAAAQAKQQEAQQLLDSLSGEVRDLMAQRDAEILASAEEEKAEREKARAAAAAAAAAASRPAASGAGGATSNAAGSASGKGAAIVAACSRVGSPGGGLCAMWVSQVYQAAGCGYPGGNAVDQYYAYCSSSDRSTLQPGMLIAVPSHPHTAAGRIYGHVGIYIGGGLVMDNVGYIRTISLDSWISYYESGGVRARWGFA</sequence>
<evidence type="ECO:0000256" key="1">
    <source>
        <dbReference type="ARBA" id="ARBA00022729"/>
    </source>
</evidence>
<name>A0AAU9D2P0_9ACTN</name>
<dbReference type="AlphaFoldDB" id="A0AAU9D2P0"/>
<dbReference type="Gene3D" id="3.90.1720.10">
    <property type="entry name" value="endopeptidase domain like (from Nostoc punctiforme)"/>
    <property type="match status" value="1"/>
</dbReference>
<feature type="coiled-coil region" evidence="2">
    <location>
        <begin position="75"/>
        <end position="137"/>
    </location>
</feature>
<dbReference type="KEGG" id="lcal:ATTO_05410"/>
<dbReference type="InterPro" id="IPR038765">
    <property type="entry name" value="Papain-like_cys_pep_sf"/>
</dbReference>
<dbReference type="InterPro" id="IPR057309">
    <property type="entry name" value="PcsB_CC"/>
</dbReference>
<proteinExistence type="predicted"/>
<gene>
    <name evidence="5" type="ORF">ATTO_05410</name>
</gene>
<dbReference type="SUPFAM" id="SSF54001">
    <property type="entry name" value="Cysteine proteinases"/>
    <property type="match status" value="1"/>
</dbReference>
<keyword evidence="2" id="KW-0175">Coiled coil</keyword>
<protein>
    <recommendedName>
        <fullName evidence="4">Peptidoglycan hydrolase PcsB coiled-coil domain-containing protein</fullName>
    </recommendedName>
</protein>
<dbReference type="InterPro" id="IPR006311">
    <property type="entry name" value="TAT_signal"/>
</dbReference>
<organism evidence="5 6">
    <name type="scientific">Leptogranulimonas caecicola</name>
    <dbReference type="NCBI Taxonomy" id="2894156"/>
    <lineage>
        <taxon>Bacteria</taxon>
        <taxon>Bacillati</taxon>
        <taxon>Actinomycetota</taxon>
        <taxon>Coriobacteriia</taxon>
        <taxon>Coriobacteriales</taxon>
        <taxon>Kribbibacteriaceae</taxon>
        <taxon>Leptogranulimonas</taxon>
    </lineage>
</organism>
<keyword evidence="1" id="KW-0732">Signal</keyword>